<keyword evidence="3" id="KW-0808">Transferase</keyword>
<proteinExistence type="predicted"/>
<reference evidence="8" key="1">
    <citation type="journal article" date="2020" name="mSystems">
        <title>Stability of the Virome in Lab- and Field-Collected Aedes albopictus Mosquitoes across Different Developmental Stages and Possible Core Viruses in the Publicly Available Virome Data of Aedes Mosquitoes.</title>
        <authorList>
            <person name="Shi C."/>
            <person name="Zhao L."/>
            <person name="Atoni E."/>
            <person name="Zeng W."/>
            <person name="Hu X."/>
            <person name="Matthijnssens J."/>
            <person name="Yuan Z."/>
            <person name="Xia H."/>
        </authorList>
    </citation>
    <scope>NUCLEOTIDE SEQUENCE</scope>
    <source>
        <strain evidence="8">17-Lab-adultF</strain>
    </source>
</reference>
<organism evidence="8">
    <name type="scientific">Aedes phasmavirus</name>
    <dbReference type="NCBI Taxonomy" id="2778219"/>
    <lineage>
        <taxon>Viruses</taxon>
        <taxon>Riboviria</taxon>
        <taxon>Orthornavirae</taxon>
        <taxon>Negarnaviricota</taxon>
        <taxon>Polyploviricotina</taxon>
        <taxon>Bunyaviricetes</taxon>
        <taxon>Elliovirales</taxon>
        <taxon>Phasmaviridae</taxon>
    </lineage>
</organism>
<evidence type="ECO:0000256" key="3">
    <source>
        <dbReference type="ARBA" id="ARBA00022679"/>
    </source>
</evidence>
<evidence type="ECO:0000256" key="1">
    <source>
        <dbReference type="ARBA" id="ARBA00012494"/>
    </source>
</evidence>
<dbReference type="PROSITE" id="PS50525">
    <property type="entry name" value="RDRP_SSRNA_NEG_SEG"/>
    <property type="match status" value="1"/>
</dbReference>
<dbReference type="EC" id="2.7.7.48" evidence="1"/>
<name>A0A7L9AXZ9_9VIRU</name>
<evidence type="ECO:0000256" key="6">
    <source>
        <dbReference type="ARBA" id="ARBA00031012"/>
    </source>
</evidence>
<evidence type="ECO:0000256" key="5">
    <source>
        <dbReference type="ARBA" id="ARBA00030436"/>
    </source>
</evidence>
<evidence type="ECO:0000256" key="4">
    <source>
        <dbReference type="ARBA" id="ARBA00030285"/>
    </source>
</evidence>
<accession>A0A7L9AXZ9</accession>
<dbReference type="EMBL" id="MT361049">
    <property type="protein sequence ID" value="QOI91420.1"/>
    <property type="molecule type" value="Viral_cRNA"/>
</dbReference>
<dbReference type="GO" id="GO:0039694">
    <property type="term" value="P:viral RNA genome replication"/>
    <property type="evidence" value="ECO:0007669"/>
    <property type="project" value="InterPro"/>
</dbReference>
<evidence type="ECO:0000259" key="7">
    <source>
        <dbReference type="PROSITE" id="PS50525"/>
    </source>
</evidence>
<dbReference type="InterPro" id="IPR007099">
    <property type="entry name" value="RNA-dir_pol_NSvirus"/>
</dbReference>
<feature type="domain" description="RdRp catalytic" evidence="7">
    <location>
        <begin position="989"/>
        <end position="1162"/>
    </location>
</feature>
<evidence type="ECO:0000256" key="2">
    <source>
        <dbReference type="ARBA" id="ARBA00018602"/>
    </source>
</evidence>
<protein>
    <recommendedName>
        <fullName evidence="2">RNA-directed RNA polymerase L</fullName>
        <ecNumber evidence="1">2.7.7.48</ecNumber>
    </recommendedName>
    <alternativeName>
        <fullName evidence="4">Large structural protein</fullName>
    </alternativeName>
    <alternativeName>
        <fullName evidence="6">Replicase</fullName>
    </alternativeName>
    <alternativeName>
        <fullName evidence="5">Transcriptase</fullName>
    </alternativeName>
</protein>
<evidence type="ECO:0000313" key="8">
    <source>
        <dbReference type="EMBL" id="QOI91420.1"/>
    </source>
</evidence>
<dbReference type="GO" id="GO:0003968">
    <property type="term" value="F:RNA-directed RNA polymerase activity"/>
    <property type="evidence" value="ECO:0007669"/>
    <property type="project" value="UniProtKB-EC"/>
</dbReference>
<sequence length="2155" mass="247033">MDTDDEPRRAFLDYVPRVERGNIYQQHTPLSRLDQITQYEREQNRAYKEICELYEDFRKTETITPTDCYAAVSRILEARHDIWYLALNKNAKGTWRVPMMETTFKMFCREYLGVTQFPEVNLNYTPDIMMINRAGTIVFIGDVTVSKNVLMADSFKTTKYKVLVDYLNTMVDINTGHKRFEVIHHNFVVRDDLDNLESVLNHFKGNLQILDDNYEPYRDIAVTEAANMLIQVLENIVADRGEYNRLREHVRVSGSRDTGIMLDSLLDQDIQNVPLNDYIPKYQEHEIIDMIKAETERLGGASYYDTVPEDIDNAFKQVLVENEYMISEIDGVPTKVRKPMMHPKSTLKVADNSHSMVDVTGHFLLRDYIQDLNTSAPSNVRDYILAIMPNMLQINGMMKVRDKKLKRRDIKDDQQLSAARVGGQYQYKRKQDKTNPILQNFENKVSKGHKRSGNLNEKGPVKCLDNSSHQDFINFIDGSITYYGSLSLKPPVVDDSWDAANKYEFDNTKHERACYDYVRRTNGAQLCHAMSSLFNRITHMSAHMGTFDNIYVPPNGSFIAIMPSNHAPVTSNNCDMPFIFITRTVKDKPLHHIEYEYQMTTAKHIYYVTKLCRLNTRTISCWDNAGYRLIASASYLLAKSSALNSSKVKVIGLLTHLILDVHQKVSEYMDLLKYIGFMPFADIHLLKHLIKDKCNLIMKTQMDVWTFNRLRCFVRELADIDKLDASKPMIETYNGIPTSESLGISMKLPSFCDLSVRHDAPDEYIEELQVLNTSRPKHLYGSQFSDTSTHNTVKWNKDFEDEVDEHGEWALSGKGEMPYPFHAKFCFSADAVHYSTRVLMTKIDADKSKIAHRITTGPYTDFMHNNCSLRGCTKEPSERSNQKDIHTTSISACFERYEKDNFDDDKARALSIGQSFIHSGDKMEFSMSEKDQRGAGRPIATPTLSTKACLMLIEKPEAELGKFMPNNILVQGNSSWACGNTAPDERHQRHTTTAPTARPTVLTEDQTKYSENDNVRKYVPYILSNTMVPEAIRKVQLAGLAKLEDRIHLTKSIPTSVRADPVLQGYVVNDNTHHGVASIIGWPQGMLNSISTSVHCAADYWIATAFRQAYPTRKMVVRGLVHSDDSWVTICCDNIETFKLFCLFRTVAKKMFCLKLNEKKLWGGRFLGELVSNYNLNGYVHNSTGKVICNGMSNLTYQNWPIDVSNQISTIQQTMRAGGTMGNMIMLSTLLRHQITGAYQISGLQKDLLHCLPIELGGYPSGSVYRLAVSGVHAHYSDIHKLLTTSPKDDETKKRQDMVRQIISGTIALSRSKTQPFQTMTVNGVINVDDYDSIEIPTKGELFSSVKHLMPKSKKMSMAMAVVNRVIQDPRFPSDGLALIVTKPLTLAESIGHYGETAKTKQFELSAERYTQSLRKLASSQAMQSAGKTVRLNDSPPLTINEAIQALLLTPVTTSDKSAAVESMRTENEVVIACDTIVNTCTLEPTKRSKGKVINKMPDIENIYKTVAPLKDVLLTIIDMRCSTNHSAKYRSSKCSPDTLYNDAKDILARFRTFYSYFDPKRASKLVMQGWLNTIKERSWVQPKVSTENLSSFLEDLYGVSMHRSIVFKVRADRTYMSKKNMDKDTVHDVYTTMVLNNIYPDKINLTHYNGMSTAEALNSVDIGNLDTNTLYKYGIAQCVLNKNKDYLDSVISTEKFGYDWEQTQTYNRGRYEGDWSVVFMYSDIVCRAKCEMGIISLTVNKINMTKILRAMRLMTSRCFSNMAYEYDTAWWMSKLWGSNKGHYDGAHHYLCWYNAYDTRVKEVKSDQSICLYVDEHLRMRSYTSFMKPVGYEFSDNYRIIKARTHEIDGKASTYRVASVFQDFKILHPKKMRMDVTYIDGFPISDLIANGVLEDVTLNRQLSITKDEALDLLSKNISMDGKGVLWKLFLNLYHFGKHIRQTTEKYVFEEQQTIGPIESTVDLVVGEFYDIGVKQQDNVESLEHVAKDLVSMSIKGSKKLYRPKSIIREVCSHVYRHMDTTMYLDYIFSLLGNRRINKWFSEYTTDNVYEIHEKLDTFVFQDYDPTLFQFIMANKLDCTETWQEIPNHSMRPANRNLNNVRRLSRLTNETIAAFDDNYFLDDEEEERYVSILDTFADEDNSESDDDVVEHWAMRD</sequence>